<sequence length="94" mass="10415">MSVNAVKFESCSTVPAKIPQITDLCPRLAYVCYKYPTRASCICLGSRFRRCQLACTFGLGKSACAVMVWIPASSLDNYNELIRQFPAQSLRTAI</sequence>
<dbReference type="EMBL" id="CADEPI010000290">
    <property type="protein sequence ID" value="CAB3382974.1"/>
    <property type="molecule type" value="Genomic_DNA"/>
</dbReference>
<accession>A0A8S1BYY8</accession>
<dbReference type="EMBL" id="CADEPI010000007">
    <property type="protein sequence ID" value="CAB3361990.1"/>
    <property type="molecule type" value="Genomic_DNA"/>
</dbReference>
<dbReference type="Proteomes" id="UP000494165">
    <property type="component" value="Unassembled WGS sequence"/>
</dbReference>
<comment type="caution">
    <text evidence="1">The sequence shown here is derived from an EMBL/GenBank/DDBJ whole genome shotgun (WGS) entry which is preliminary data.</text>
</comment>
<organism evidence="1 3">
    <name type="scientific">Cloeon dipterum</name>
    <dbReference type="NCBI Taxonomy" id="197152"/>
    <lineage>
        <taxon>Eukaryota</taxon>
        <taxon>Metazoa</taxon>
        <taxon>Ecdysozoa</taxon>
        <taxon>Arthropoda</taxon>
        <taxon>Hexapoda</taxon>
        <taxon>Insecta</taxon>
        <taxon>Pterygota</taxon>
        <taxon>Palaeoptera</taxon>
        <taxon>Ephemeroptera</taxon>
        <taxon>Pisciforma</taxon>
        <taxon>Baetidae</taxon>
        <taxon>Cloeon</taxon>
    </lineage>
</organism>
<proteinExistence type="predicted"/>
<evidence type="ECO:0000313" key="1">
    <source>
        <dbReference type="EMBL" id="CAB3361990.1"/>
    </source>
</evidence>
<gene>
    <name evidence="2" type="ORF">CLODIP_2_CD01224</name>
    <name evidence="1" type="ORF">CLODIP_2_CD01698</name>
</gene>
<protein>
    <submittedName>
        <fullName evidence="1">Uncharacterized protein</fullName>
    </submittedName>
</protein>
<evidence type="ECO:0000313" key="3">
    <source>
        <dbReference type="Proteomes" id="UP000494165"/>
    </source>
</evidence>
<dbReference type="AlphaFoldDB" id="A0A8S1BYY8"/>
<evidence type="ECO:0000313" key="2">
    <source>
        <dbReference type="EMBL" id="CAB3382974.1"/>
    </source>
</evidence>
<reference evidence="1 3" key="1">
    <citation type="submission" date="2020-04" db="EMBL/GenBank/DDBJ databases">
        <authorList>
            <person name="Alioto T."/>
            <person name="Alioto T."/>
            <person name="Gomez Garrido J."/>
        </authorList>
    </citation>
    <scope>NUCLEOTIDE SEQUENCE [LARGE SCALE GENOMIC DNA]</scope>
</reference>
<keyword evidence="3" id="KW-1185">Reference proteome</keyword>
<name>A0A8S1BYY8_9INSE</name>